<dbReference type="EMBL" id="LAZR01054668">
    <property type="protein sequence ID" value="KKK78055.1"/>
    <property type="molecule type" value="Genomic_DNA"/>
</dbReference>
<comment type="caution">
    <text evidence="2">The sequence shown here is derived from an EMBL/GenBank/DDBJ whole genome shotgun (WGS) entry which is preliminary data.</text>
</comment>
<organism evidence="2">
    <name type="scientific">marine sediment metagenome</name>
    <dbReference type="NCBI Taxonomy" id="412755"/>
    <lineage>
        <taxon>unclassified sequences</taxon>
        <taxon>metagenomes</taxon>
        <taxon>ecological metagenomes</taxon>
    </lineage>
</organism>
<name>A0A0F8YW54_9ZZZZ</name>
<evidence type="ECO:0000259" key="1">
    <source>
        <dbReference type="Pfam" id="PF00534"/>
    </source>
</evidence>
<protein>
    <recommendedName>
        <fullName evidence="1">Glycosyl transferase family 1 domain-containing protein</fullName>
    </recommendedName>
</protein>
<dbReference type="SUPFAM" id="SSF53756">
    <property type="entry name" value="UDP-Glycosyltransferase/glycogen phosphorylase"/>
    <property type="match status" value="1"/>
</dbReference>
<feature type="non-terminal residue" evidence="2">
    <location>
        <position position="125"/>
    </location>
</feature>
<dbReference type="GO" id="GO:0016757">
    <property type="term" value="F:glycosyltransferase activity"/>
    <property type="evidence" value="ECO:0007669"/>
    <property type="project" value="InterPro"/>
</dbReference>
<dbReference type="PANTHER" id="PTHR46656:SF3">
    <property type="entry name" value="PUTATIVE-RELATED"/>
    <property type="match status" value="1"/>
</dbReference>
<dbReference type="InterPro" id="IPR001296">
    <property type="entry name" value="Glyco_trans_1"/>
</dbReference>
<dbReference type="PANTHER" id="PTHR46656">
    <property type="entry name" value="PUTATIVE-RELATED"/>
    <property type="match status" value="1"/>
</dbReference>
<sequence length="125" mass="13734">MSMEECKYKTLQEVYDAVKSGELDESKISIYMDNDCSSIMYGDIDLYESDAGYDAEELANFYGIAANVFFSVGMSLNTGTPPEEMVKFYNLADCYVSSTMGESFGLPALESMACGTPCIIPNHTT</sequence>
<feature type="domain" description="Glycosyl transferase family 1" evidence="1">
    <location>
        <begin position="32"/>
        <end position="123"/>
    </location>
</feature>
<reference evidence="2" key="1">
    <citation type="journal article" date="2015" name="Nature">
        <title>Complex archaea that bridge the gap between prokaryotes and eukaryotes.</title>
        <authorList>
            <person name="Spang A."/>
            <person name="Saw J.H."/>
            <person name="Jorgensen S.L."/>
            <person name="Zaremba-Niedzwiedzka K."/>
            <person name="Martijn J."/>
            <person name="Lind A.E."/>
            <person name="van Eijk R."/>
            <person name="Schleper C."/>
            <person name="Guy L."/>
            <person name="Ettema T.J."/>
        </authorList>
    </citation>
    <scope>NUCLEOTIDE SEQUENCE</scope>
</reference>
<dbReference type="Gene3D" id="3.40.50.2000">
    <property type="entry name" value="Glycogen Phosphorylase B"/>
    <property type="match status" value="1"/>
</dbReference>
<dbReference type="AlphaFoldDB" id="A0A0F8YW54"/>
<evidence type="ECO:0000313" key="2">
    <source>
        <dbReference type="EMBL" id="KKK78055.1"/>
    </source>
</evidence>
<proteinExistence type="predicted"/>
<dbReference type="Pfam" id="PF00534">
    <property type="entry name" value="Glycos_transf_1"/>
    <property type="match status" value="1"/>
</dbReference>
<gene>
    <name evidence="2" type="ORF">LCGC14_2847420</name>
</gene>
<accession>A0A0F8YW54</accession>